<dbReference type="InterPro" id="IPR007110">
    <property type="entry name" value="Ig-like_dom"/>
</dbReference>
<dbReference type="GO" id="GO:1903037">
    <property type="term" value="P:regulation of leukocyte cell-cell adhesion"/>
    <property type="evidence" value="ECO:0007669"/>
    <property type="project" value="UniProtKB-ARBA"/>
</dbReference>
<dbReference type="FunFam" id="2.60.40.10:FF:000142">
    <property type="entry name" value="V-set domain-containing T-cell activation inhibitor 1"/>
    <property type="match status" value="1"/>
</dbReference>
<organism evidence="8 9">
    <name type="scientific">Xenopus laevis</name>
    <name type="common">African clawed frog</name>
    <dbReference type="NCBI Taxonomy" id="8355"/>
    <lineage>
        <taxon>Eukaryota</taxon>
        <taxon>Metazoa</taxon>
        <taxon>Chordata</taxon>
        <taxon>Craniata</taxon>
        <taxon>Vertebrata</taxon>
        <taxon>Euteleostomi</taxon>
        <taxon>Amphibia</taxon>
        <taxon>Batrachia</taxon>
        <taxon>Anura</taxon>
        <taxon>Pipoidea</taxon>
        <taxon>Pipidae</taxon>
        <taxon>Xenopodinae</taxon>
        <taxon>Xenopus</taxon>
        <taxon>Xenopus</taxon>
    </lineage>
</organism>
<dbReference type="AlphaFoldDB" id="A0A974HX89"/>
<evidence type="ECO:0000313" key="8">
    <source>
        <dbReference type="EMBL" id="OCT93558.1"/>
    </source>
</evidence>
<evidence type="ECO:0000256" key="2">
    <source>
        <dbReference type="ARBA" id="ARBA00022729"/>
    </source>
</evidence>
<dbReference type="GO" id="GO:0050852">
    <property type="term" value="P:T cell receptor signaling pathway"/>
    <property type="evidence" value="ECO:0007669"/>
    <property type="project" value="TreeGrafter"/>
</dbReference>
<dbReference type="GO" id="GO:0005102">
    <property type="term" value="F:signaling receptor binding"/>
    <property type="evidence" value="ECO:0007669"/>
    <property type="project" value="TreeGrafter"/>
</dbReference>
<name>A0A974HX89_XENLA</name>
<dbReference type="GO" id="GO:0009897">
    <property type="term" value="C:external side of plasma membrane"/>
    <property type="evidence" value="ECO:0007669"/>
    <property type="project" value="TreeGrafter"/>
</dbReference>
<dbReference type="PANTHER" id="PTHR24100:SF0">
    <property type="entry name" value="V-SET DOMAIN-CONTAINING T-CELL ACTIVATION INHIBITOR 1"/>
    <property type="match status" value="1"/>
</dbReference>
<evidence type="ECO:0000256" key="3">
    <source>
        <dbReference type="ARBA" id="ARBA00023136"/>
    </source>
</evidence>
<evidence type="ECO:0000256" key="5">
    <source>
        <dbReference type="ARBA" id="ARBA00023180"/>
    </source>
</evidence>
<dbReference type="InterPro" id="IPR003598">
    <property type="entry name" value="Ig_sub2"/>
</dbReference>
<comment type="subcellular location">
    <subcellularLocation>
        <location evidence="1">Membrane</location>
    </subcellularLocation>
</comment>
<dbReference type="GO" id="GO:0050863">
    <property type="term" value="P:regulation of T cell activation"/>
    <property type="evidence" value="ECO:0007669"/>
    <property type="project" value="UniProtKB-ARBA"/>
</dbReference>
<evidence type="ECO:0000256" key="6">
    <source>
        <dbReference type="ARBA" id="ARBA00023319"/>
    </source>
</evidence>
<proteinExistence type="predicted"/>
<feature type="domain" description="Ig-like" evidence="7">
    <location>
        <begin position="1"/>
        <end position="98"/>
    </location>
</feature>
<dbReference type="SUPFAM" id="SSF48726">
    <property type="entry name" value="Immunoglobulin"/>
    <property type="match status" value="1"/>
</dbReference>
<keyword evidence="4" id="KW-1015">Disulfide bond</keyword>
<dbReference type="PANTHER" id="PTHR24100">
    <property type="entry name" value="BUTYROPHILIN"/>
    <property type="match status" value="1"/>
</dbReference>
<evidence type="ECO:0000256" key="1">
    <source>
        <dbReference type="ARBA" id="ARBA00004370"/>
    </source>
</evidence>
<dbReference type="InterPro" id="IPR013106">
    <property type="entry name" value="Ig_V-set"/>
</dbReference>
<keyword evidence="3" id="KW-0472">Membrane</keyword>
<sequence>MMEDVILKCTFTPDPSQDNDIKWEKVGMSGLVHKYQKGNNELTDQNPAFRGRTSLFLSQVMVGNASLKLSRVQLSDTGTYRCIISNSKGNGMDSLTLNVGELTLLQTPLTPLLLVQAQWEGPGKCHMLEEPPLLTGEIQVQWEGPEECHMLEEPPLLTGEIQAQWEEPGECHMLEEPPLLTGEIQAQWEGHGECHMLHLADHMGVPQFLSNIDGGSLVVGPIRVLIQGLLSWIFLC</sequence>
<accession>A0A974HX89</accession>
<dbReference type="Pfam" id="PF07686">
    <property type="entry name" value="V-set"/>
    <property type="match status" value="1"/>
</dbReference>
<dbReference type="EMBL" id="CM004468">
    <property type="protein sequence ID" value="OCT93558.1"/>
    <property type="molecule type" value="Genomic_DNA"/>
</dbReference>
<keyword evidence="5" id="KW-0325">Glycoprotein</keyword>
<dbReference type="InterPro" id="IPR013783">
    <property type="entry name" value="Ig-like_fold"/>
</dbReference>
<dbReference type="Gene3D" id="2.60.40.10">
    <property type="entry name" value="Immunoglobulins"/>
    <property type="match status" value="1"/>
</dbReference>
<keyword evidence="6" id="KW-0393">Immunoglobulin domain</keyword>
<evidence type="ECO:0000259" key="7">
    <source>
        <dbReference type="PROSITE" id="PS50835"/>
    </source>
</evidence>
<dbReference type="InterPro" id="IPR050504">
    <property type="entry name" value="IgSF_BTN/MOG"/>
</dbReference>
<dbReference type="Proteomes" id="UP000694892">
    <property type="component" value="Chromosome 2L"/>
</dbReference>
<dbReference type="PROSITE" id="PS50835">
    <property type="entry name" value="IG_LIKE"/>
    <property type="match status" value="1"/>
</dbReference>
<evidence type="ECO:0000256" key="4">
    <source>
        <dbReference type="ARBA" id="ARBA00023157"/>
    </source>
</evidence>
<protein>
    <recommendedName>
        <fullName evidence="7">Ig-like domain-containing protein</fullName>
    </recommendedName>
</protein>
<evidence type="ECO:0000313" key="9">
    <source>
        <dbReference type="Proteomes" id="UP000694892"/>
    </source>
</evidence>
<dbReference type="GO" id="GO:0001817">
    <property type="term" value="P:regulation of cytokine production"/>
    <property type="evidence" value="ECO:0007669"/>
    <property type="project" value="TreeGrafter"/>
</dbReference>
<dbReference type="InterPro" id="IPR036179">
    <property type="entry name" value="Ig-like_dom_sf"/>
</dbReference>
<reference evidence="9" key="1">
    <citation type="journal article" date="2016" name="Nature">
        <title>Genome evolution in the allotetraploid frog Xenopus laevis.</title>
        <authorList>
            <person name="Session A.M."/>
            <person name="Uno Y."/>
            <person name="Kwon T."/>
            <person name="Chapman J.A."/>
            <person name="Toyoda A."/>
            <person name="Takahashi S."/>
            <person name="Fukui A."/>
            <person name="Hikosaka A."/>
            <person name="Suzuki A."/>
            <person name="Kondo M."/>
            <person name="van Heeringen S.J."/>
            <person name="Quigley I."/>
            <person name="Heinz S."/>
            <person name="Ogino H."/>
            <person name="Ochi H."/>
            <person name="Hellsten U."/>
            <person name="Lyons J.B."/>
            <person name="Simakov O."/>
            <person name="Putnam N."/>
            <person name="Stites J."/>
            <person name="Kuroki Y."/>
            <person name="Tanaka T."/>
            <person name="Michiue T."/>
            <person name="Watanabe M."/>
            <person name="Bogdanovic O."/>
            <person name="Lister R."/>
            <person name="Georgiou G."/>
            <person name="Paranjpe S.S."/>
            <person name="van Kruijsbergen I."/>
            <person name="Shu S."/>
            <person name="Carlson J."/>
            <person name="Kinoshita T."/>
            <person name="Ohta Y."/>
            <person name="Mawaribuchi S."/>
            <person name="Jenkins J."/>
            <person name="Grimwood J."/>
            <person name="Schmutz J."/>
            <person name="Mitros T."/>
            <person name="Mozaffari S.V."/>
            <person name="Suzuki Y."/>
            <person name="Haramoto Y."/>
            <person name="Yamamoto T.S."/>
            <person name="Takagi C."/>
            <person name="Heald R."/>
            <person name="Miller K."/>
            <person name="Haudenschild C."/>
            <person name="Kitzman J."/>
            <person name="Nakayama T."/>
            <person name="Izutsu Y."/>
            <person name="Robert J."/>
            <person name="Fortriede J."/>
            <person name="Burns K."/>
            <person name="Lotay V."/>
            <person name="Karimi K."/>
            <person name="Yasuoka Y."/>
            <person name="Dichmann D.S."/>
            <person name="Flajnik M.F."/>
            <person name="Houston D.W."/>
            <person name="Shendure J."/>
            <person name="DuPasquier L."/>
            <person name="Vize P.D."/>
            <person name="Zorn A.M."/>
            <person name="Ito M."/>
            <person name="Marcotte E.M."/>
            <person name="Wallingford J.B."/>
            <person name="Ito Y."/>
            <person name="Asashima M."/>
            <person name="Ueno N."/>
            <person name="Matsuda Y."/>
            <person name="Veenstra G.J."/>
            <person name="Fujiyama A."/>
            <person name="Harland R.M."/>
            <person name="Taira M."/>
            <person name="Rokhsar D.S."/>
        </authorList>
    </citation>
    <scope>NUCLEOTIDE SEQUENCE [LARGE SCALE GENOMIC DNA]</scope>
    <source>
        <strain evidence="9">J</strain>
    </source>
</reference>
<dbReference type="SMART" id="SM00408">
    <property type="entry name" value="IGc2"/>
    <property type="match status" value="1"/>
</dbReference>
<keyword evidence="2" id="KW-0732">Signal</keyword>
<gene>
    <name evidence="8" type="ORF">XELAEV_18011236mg</name>
</gene>